<name>A0ABZ1H799_STRPH</name>
<reference evidence="1 2" key="1">
    <citation type="submission" date="2022-10" db="EMBL/GenBank/DDBJ databases">
        <title>The complete genomes of actinobacterial strains from the NBC collection.</title>
        <authorList>
            <person name="Joergensen T.S."/>
            <person name="Alvarez Arevalo M."/>
            <person name="Sterndorff E.B."/>
            <person name="Faurdal D."/>
            <person name="Vuksanovic O."/>
            <person name="Mourched A.-S."/>
            <person name="Charusanti P."/>
            <person name="Shaw S."/>
            <person name="Blin K."/>
            <person name="Weber T."/>
        </authorList>
    </citation>
    <scope>NUCLEOTIDE SEQUENCE [LARGE SCALE GENOMIC DNA]</scope>
    <source>
        <strain evidence="1 2">NBC 01752</strain>
    </source>
</reference>
<protein>
    <recommendedName>
        <fullName evidence="3">NadR/Ttd14 AAA domain-containing protein</fullName>
    </recommendedName>
</protein>
<proteinExistence type="predicted"/>
<dbReference type="RefSeq" id="WP_326759070.1">
    <property type="nucleotide sequence ID" value="NZ_CP109135.1"/>
</dbReference>
<evidence type="ECO:0008006" key="3">
    <source>
        <dbReference type="Google" id="ProtNLM"/>
    </source>
</evidence>
<dbReference type="SUPFAM" id="SSF52540">
    <property type="entry name" value="P-loop containing nucleoside triphosphate hydrolases"/>
    <property type="match status" value="1"/>
</dbReference>
<organism evidence="1 2">
    <name type="scientific">Streptomyces phaeochromogenes</name>
    <dbReference type="NCBI Taxonomy" id="1923"/>
    <lineage>
        <taxon>Bacteria</taxon>
        <taxon>Bacillati</taxon>
        <taxon>Actinomycetota</taxon>
        <taxon>Actinomycetes</taxon>
        <taxon>Kitasatosporales</taxon>
        <taxon>Streptomycetaceae</taxon>
        <taxon>Streptomyces</taxon>
        <taxon>Streptomyces phaeochromogenes group</taxon>
    </lineage>
</organism>
<evidence type="ECO:0000313" key="1">
    <source>
        <dbReference type="EMBL" id="WSD14428.1"/>
    </source>
</evidence>
<keyword evidence="2" id="KW-1185">Reference proteome</keyword>
<gene>
    <name evidence="1" type="ORF">OHB35_14905</name>
</gene>
<dbReference type="InterPro" id="IPR027417">
    <property type="entry name" value="P-loop_NTPase"/>
</dbReference>
<evidence type="ECO:0000313" key="2">
    <source>
        <dbReference type="Proteomes" id="UP001340816"/>
    </source>
</evidence>
<dbReference type="Proteomes" id="UP001340816">
    <property type="component" value="Chromosome"/>
</dbReference>
<dbReference type="EMBL" id="CP109135">
    <property type="protein sequence ID" value="WSD14428.1"/>
    <property type="molecule type" value="Genomic_DNA"/>
</dbReference>
<accession>A0ABZ1H799</accession>
<sequence>MPGAGKTTLLLRLRTALPHHLLVFPEAQPPEDSSSDAETARILLVKARDRLDTARHLARTRPDLIVASDRCHIGVLAYRYALAATDRAPSGDFEHALALCHDLKLLRPQPDLTLLVLMTDPGTSISRRAAYADDQRYGLWFDHGFLTAYRDFLDNLPVWLPTTTFTALDVTGTSGWPTLLDALPSHLVCRLLPREALIDSSSEAV</sequence>